<dbReference type="EMBL" id="JBHTLH010000019">
    <property type="protein sequence ID" value="MFD1125172.1"/>
    <property type="molecule type" value="Genomic_DNA"/>
</dbReference>
<evidence type="ECO:0000313" key="2">
    <source>
        <dbReference type="Proteomes" id="UP001597156"/>
    </source>
</evidence>
<keyword evidence="2" id="KW-1185">Reference proteome</keyword>
<evidence type="ECO:0000313" key="1">
    <source>
        <dbReference type="EMBL" id="MFD1125172.1"/>
    </source>
</evidence>
<reference evidence="2" key="1">
    <citation type="journal article" date="2019" name="Int. J. Syst. Evol. Microbiol.">
        <title>The Global Catalogue of Microorganisms (GCM) 10K type strain sequencing project: providing services to taxonomists for standard genome sequencing and annotation.</title>
        <authorList>
            <consortium name="The Broad Institute Genomics Platform"/>
            <consortium name="The Broad Institute Genome Sequencing Center for Infectious Disease"/>
            <person name="Wu L."/>
            <person name="Ma J."/>
        </authorList>
    </citation>
    <scope>NUCLEOTIDE SEQUENCE [LARGE SCALE GENOMIC DNA]</scope>
    <source>
        <strain evidence="2">CCUG 71848</strain>
    </source>
</reference>
<dbReference type="Proteomes" id="UP001597156">
    <property type="component" value="Unassembled WGS sequence"/>
</dbReference>
<protein>
    <submittedName>
        <fullName evidence="1">Uncharacterized protein</fullName>
    </submittedName>
</protein>
<sequence length="256" mass="30253">MAKLRPSLPDFSFTTMADYRRRLEQTVRWALPIGVNLVARNFARSTASSYWLLQKQSNWGIQWLTLRIATHPVWLKQAQQLEILWSNPRDFDLLGRLLKTHLMQTEMQPFYFQMSVVDLSTLKLLVELEHHQLIWFIKLTSKIAQAHKQQRFDLITDFPKATLLLGDRNNANHLLRRIDHPKFQHQLALFYGQNLLFSQFTKHQLLKLLPTNQWLQPIVGAEGVPRDWQSQLKEIYGNEFVTVCFTEMKNQICRLT</sequence>
<proteinExistence type="predicted"/>
<accession>A0ABW3PHX3</accession>
<gene>
    <name evidence="1" type="ORF">ACFQ22_07375</name>
</gene>
<name>A0ABW3PHX3_9LACO</name>
<organism evidence="1 2">
    <name type="scientific">Lentilactobacillus raoultii</name>
    <dbReference type="NCBI Taxonomy" id="1987503"/>
    <lineage>
        <taxon>Bacteria</taxon>
        <taxon>Bacillati</taxon>
        <taxon>Bacillota</taxon>
        <taxon>Bacilli</taxon>
        <taxon>Lactobacillales</taxon>
        <taxon>Lactobacillaceae</taxon>
        <taxon>Lentilactobacillus</taxon>
    </lineage>
</organism>
<comment type="caution">
    <text evidence="1">The sequence shown here is derived from an EMBL/GenBank/DDBJ whole genome shotgun (WGS) entry which is preliminary data.</text>
</comment>
<dbReference type="RefSeq" id="WP_225419064.1">
    <property type="nucleotide sequence ID" value="NZ_JBHTLH010000019.1"/>
</dbReference>